<dbReference type="EC" id="4.2.1.96" evidence="3"/>
<evidence type="ECO:0000313" key="5">
    <source>
        <dbReference type="EMBL" id="VAW47246.1"/>
    </source>
</evidence>
<accession>A0A3B0WSF2</accession>
<dbReference type="Pfam" id="PF01329">
    <property type="entry name" value="Pterin_4a"/>
    <property type="match status" value="1"/>
</dbReference>
<dbReference type="GO" id="GO:0006729">
    <property type="term" value="P:tetrahydrobiopterin biosynthetic process"/>
    <property type="evidence" value="ECO:0007669"/>
    <property type="project" value="InterPro"/>
</dbReference>
<dbReference type="InterPro" id="IPR001533">
    <property type="entry name" value="Pterin_deHydtase"/>
</dbReference>
<dbReference type="AlphaFoldDB" id="A0A3B0WSF2"/>
<organism evidence="5">
    <name type="scientific">hydrothermal vent metagenome</name>
    <dbReference type="NCBI Taxonomy" id="652676"/>
    <lineage>
        <taxon>unclassified sequences</taxon>
        <taxon>metagenomes</taxon>
        <taxon>ecological metagenomes</taxon>
    </lineage>
</organism>
<proteinExistence type="inferred from homology"/>
<dbReference type="EMBL" id="UOFB01000185">
    <property type="protein sequence ID" value="VAW47246.1"/>
    <property type="molecule type" value="Genomic_DNA"/>
</dbReference>
<gene>
    <name evidence="5" type="ORF">MNBD_GAMMA04-1193</name>
</gene>
<comment type="similarity">
    <text evidence="2">Belongs to the pterin-4-alpha-carbinolamine dehydratase family.</text>
</comment>
<dbReference type="Gene3D" id="3.30.1360.20">
    <property type="entry name" value="Transcriptional coactivator/pterin dehydratase"/>
    <property type="match status" value="1"/>
</dbReference>
<name>A0A3B0WSF2_9ZZZZ</name>
<protein>
    <recommendedName>
        <fullName evidence="3">4a-hydroxytetrahydrobiopterin dehydratase</fullName>
        <ecNumber evidence="3">4.2.1.96</ecNumber>
    </recommendedName>
</protein>
<evidence type="ECO:0000256" key="2">
    <source>
        <dbReference type="ARBA" id="ARBA00006472"/>
    </source>
</evidence>
<sequence>MNNRWRSKKKPAALDARFDFEDFEILRAFLDEVAENADRLDHHPNISFGRDRVSIIIYSTSEELSDIDYALAKSIDDGYDKVTKTT</sequence>
<dbReference type="InterPro" id="IPR036428">
    <property type="entry name" value="PCD_sf"/>
</dbReference>
<keyword evidence="4" id="KW-0456">Lyase</keyword>
<dbReference type="GO" id="GO:0008124">
    <property type="term" value="F:4-alpha-hydroxytetrahydrobiopterin dehydratase activity"/>
    <property type="evidence" value="ECO:0007669"/>
    <property type="project" value="UniProtKB-EC"/>
</dbReference>
<comment type="catalytic activity">
    <reaction evidence="1">
        <text>(4aS,6R)-4a-hydroxy-L-erythro-5,6,7,8-tetrahydrobiopterin = (6R)-L-erythro-6,7-dihydrobiopterin + H2O</text>
        <dbReference type="Rhea" id="RHEA:11920"/>
        <dbReference type="ChEBI" id="CHEBI:15377"/>
        <dbReference type="ChEBI" id="CHEBI:15642"/>
        <dbReference type="ChEBI" id="CHEBI:43120"/>
        <dbReference type="EC" id="4.2.1.96"/>
    </reaction>
</comment>
<evidence type="ECO:0000256" key="3">
    <source>
        <dbReference type="ARBA" id="ARBA00013252"/>
    </source>
</evidence>
<reference evidence="5" key="1">
    <citation type="submission" date="2018-06" db="EMBL/GenBank/DDBJ databases">
        <authorList>
            <person name="Zhirakovskaya E."/>
        </authorList>
    </citation>
    <scope>NUCLEOTIDE SEQUENCE</scope>
</reference>
<evidence type="ECO:0000256" key="1">
    <source>
        <dbReference type="ARBA" id="ARBA00001554"/>
    </source>
</evidence>
<evidence type="ECO:0000256" key="4">
    <source>
        <dbReference type="ARBA" id="ARBA00023239"/>
    </source>
</evidence>
<dbReference type="SUPFAM" id="SSF55248">
    <property type="entry name" value="PCD-like"/>
    <property type="match status" value="1"/>
</dbReference>